<dbReference type="Proteomes" id="UP001296921">
    <property type="component" value="Unassembled WGS sequence"/>
</dbReference>
<dbReference type="PROSITE" id="PS50943">
    <property type="entry name" value="HTH_CROC1"/>
    <property type="match status" value="1"/>
</dbReference>
<organism evidence="2 3">
    <name type="scientific">Limnobaculum allomyrinae</name>
    <dbReference type="NCBI Taxonomy" id="2791986"/>
    <lineage>
        <taxon>Bacteria</taxon>
        <taxon>Pseudomonadati</taxon>
        <taxon>Pseudomonadota</taxon>
        <taxon>Gammaproteobacteria</taxon>
        <taxon>Enterobacterales</taxon>
        <taxon>Budviciaceae</taxon>
        <taxon>Limnobaculum</taxon>
    </lineage>
</organism>
<evidence type="ECO:0000259" key="1">
    <source>
        <dbReference type="PROSITE" id="PS50943"/>
    </source>
</evidence>
<keyword evidence="3" id="KW-1185">Reference proteome</keyword>
<feature type="domain" description="HTH cro/C1-type" evidence="1">
    <location>
        <begin position="32"/>
        <end position="87"/>
    </location>
</feature>
<dbReference type="CDD" id="cd00093">
    <property type="entry name" value="HTH_XRE"/>
    <property type="match status" value="1"/>
</dbReference>
<dbReference type="EMBL" id="JADRCR010000002">
    <property type="protein sequence ID" value="MBK5143270.1"/>
    <property type="molecule type" value="Genomic_DNA"/>
</dbReference>
<reference evidence="2 3" key="1">
    <citation type="submission" date="2020-11" db="EMBL/GenBank/DDBJ databases">
        <title>Insectihabitans protaetiae gen. nov. sp. nov. and Insectihabitans allomyrinae sp. nov., isolated from larvae of Protaetia brevitarsis seulensis and Allomyrina dichotoma, respectively.</title>
        <authorList>
            <person name="Lee S.D."/>
            <person name="Byeon Y.-S."/>
            <person name="Kim S.-M."/>
            <person name="Yang H.L."/>
            <person name="Kim I.S."/>
        </authorList>
    </citation>
    <scope>NUCLEOTIDE SEQUENCE [LARGE SCALE GENOMIC DNA]</scope>
    <source>
        <strain evidence="2 3">BWR-B9</strain>
    </source>
</reference>
<accession>A0ABS1INE2</accession>
<dbReference type="Pfam" id="PF01381">
    <property type="entry name" value="HTH_3"/>
    <property type="match status" value="1"/>
</dbReference>
<sequence>MGNFKDMLASRSPESQARIKEMGEEMLLISKLHMIRDELKFSQTDLAEGMGISQPSVAAIEARGNEMKISTLKRYVESMGGELRIDIKLPTGKHVIFGV</sequence>
<proteinExistence type="predicted"/>
<protein>
    <submittedName>
        <fullName evidence="2">XRE family transcriptional regulator</fullName>
    </submittedName>
</protein>
<evidence type="ECO:0000313" key="2">
    <source>
        <dbReference type="EMBL" id="MBK5143270.1"/>
    </source>
</evidence>
<comment type="caution">
    <text evidence="2">The sequence shown here is derived from an EMBL/GenBank/DDBJ whole genome shotgun (WGS) entry which is preliminary data.</text>
</comment>
<evidence type="ECO:0000313" key="3">
    <source>
        <dbReference type="Proteomes" id="UP001296921"/>
    </source>
</evidence>
<gene>
    <name evidence="2" type="ORF">I2494_05990</name>
</gene>
<dbReference type="RefSeq" id="WP_218466189.1">
    <property type="nucleotide sequence ID" value="NZ_JADRCR010000002.1"/>
</dbReference>
<dbReference type="SMART" id="SM00530">
    <property type="entry name" value="HTH_XRE"/>
    <property type="match status" value="1"/>
</dbReference>
<name>A0ABS1INE2_9GAMM</name>
<dbReference type="InterPro" id="IPR001387">
    <property type="entry name" value="Cro/C1-type_HTH"/>
</dbReference>